<accession>A0ABS4KPD6</accession>
<evidence type="ECO:0000313" key="2">
    <source>
        <dbReference type="Proteomes" id="UP001314903"/>
    </source>
</evidence>
<protein>
    <submittedName>
        <fullName evidence="1">Uncharacterized protein YcfL</fullName>
    </submittedName>
</protein>
<keyword evidence="2" id="KW-1185">Reference proteome</keyword>
<dbReference type="Proteomes" id="UP001314903">
    <property type="component" value="Unassembled WGS sequence"/>
</dbReference>
<comment type="caution">
    <text evidence="1">The sequence shown here is derived from an EMBL/GenBank/DDBJ whole genome shotgun (WGS) entry which is preliminary data.</text>
</comment>
<dbReference type="PROSITE" id="PS51257">
    <property type="entry name" value="PROKAR_LIPOPROTEIN"/>
    <property type="match status" value="1"/>
</dbReference>
<sequence>MKKYSLFILILLSLSFVGCSSKEIIYHDNGEIKYEGEFRNGSSIN</sequence>
<dbReference type="RefSeq" id="WP_209661523.1">
    <property type="nucleotide sequence ID" value="NZ_JAGGLI010000029.1"/>
</dbReference>
<reference evidence="1 2" key="1">
    <citation type="submission" date="2021-03" db="EMBL/GenBank/DDBJ databases">
        <title>Genomic Encyclopedia of Type Strains, Phase IV (KMG-IV): sequencing the most valuable type-strain genomes for metagenomic binning, comparative biology and taxonomic classification.</title>
        <authorList>
            <person name="Goeker M."/>
        </authorList>
    </citation>
    <scope>NUCLEOTIDE SEQUENCE [LARGE SCALE GENOMIC DNA]</scope>
    <source>
        <strain evidence="1 2">DSM 27512</strain>
    </source>
</reference>
<name>A0ABS4KPD6_9FIRM</name>
<gene>
    <name evidence="1" type="ORF">J2Z35_002277</name>
</gene>
<proteinExistence type="predicted"/>
<evidence type="ECO:0000313" key="1">
    <source>
        <dbReference type="EMBL" id="MBP2028474.1"/>
    </source>
</evidence>
<dbReference type="EMBL" id="JAGGLI010000029">
    <property type="protein sequence ID" value="MBP2028474.1"/>
    <property type="molecule type" value="Genomic_DNA"/>
</dbReference>
<organism evidence="1 2">
    <name type="scientific">Acetoanaerobium pronyense</name>
    <dbReference type="NCBI Taxonomy" id="1482736"/>
    <lineage>
        <taxon>Bacteria</taxon>
        <taxon>Bacillati</taxon>
        <taxon>Bacillota</taxon>
        <taxon>Clostridia</taxon>
        <taxon>Peptostreptococcales</taxon>
        <taxon>Filifactoraceae</taxon>
        <taxon>Acetoanaerobium</taxon>
    </lineage>
</organism>